<evidence type="ECO:0000256" key="5">
    <source>
        <dbReference type="ARBA" id="ARBA00025797"/>
    </source>
</evidence>
<keyword evidence="3 6" id="KW-1133">Transmembrane helix</keyword>
<proteinExistence type="inferred from homology"/>
<protein>
    <submittedName>
        <fullName evidence="10">Transmembrane protein</fullName>
    </submittedName>
</protein>
<evidence type="ECO:0000313" key="10">
    <source>
        <dbReference type="WBParaSite" id="ECPE_0000064401-mRNA-1"/>
    </source>
</evidence>
<evidence type="ECO:0000256" key="1">
    <source>
        <dbReference type="ARBA" id="ARBA00004141"/>
    </source>
</evidence>
<dbReference type="WBParaSite" id="ECPE_0000064401-mRNA-1">
    <property type="protein sequence ID" value="ECPE_0000064401-mRNA-1"/>
    <property type="gene ID" value="ECPE_0000064401"/>
</dbReference>
<keyword evidence="2 6" id="KW-0812">Transmembrane</keyword>
<comment type="subcellular location">
    <subcellularLocation>
        <location evidence="1">Membrane</location>
        <topology evidence="1">Multi-pass membrane protein</topology>
    </subcellularLocation>
</comment>
<feature type="transmembrane region" description="Helical" evidence="6">
    <location>
        <begin position="123"/>
        <end position="144"/>
    </location>
</feature>
<dbReference type="Proteomes" id="UP000272942">
    <property type="component" value="Unassembled WGS sequence"/>
</dbReference>
<dbReference type="AlphaFoldDB" id="A0A183A109"/>
<evidence type="ECO:0000256" key="3">
    <source>
        <dbReference type="ARBA" id="ARBA00022989"/>
    </source>
</evidence>
<organism evidence="10">
    <name type="scientific">Echinostoma caproni</name>
    <dbReference type="NCBI Taxonomy" id="27848"/>
    <lineage>
        <taxon>Eukaryota</taxon>
        <taxon>Metazoa</taxon>
        <taxon>Spiralia</taxon>
        <taxon>Lophotrochozoa</taxon>
        <taxon>Platyhelminthes</taxon>
        <taxon>Trematoda</taxon>
        <taxon>Digenea</taxon>
        <taxon>Plagiorchiida</taxon>
        <taxon>Echinostomata</taxon>
        <taxon>Echinostomatoidea</taxon>
        <taxon>Echinostomatidae</taxon>
        <taxon>Echinostoma</taxon>
    </lineage>
</organism>
<evidence type="ECO:0000313" key="8">
    <source>
        <dbReference type="EMBL" id="VDP26070.1"/>
    </source>
</evidence>
<dbReference type="PANTHER" id="PTHR43220:SF18">
    <property type="entry name" value="TRANSMEMBRANE PROTEIN 41B"/>
    <property type="match status" value="1"/>
</dbReference>
<feature type="transmembrane region" description="Helical" evidence="6">
    <location>
        <begin position="41"/>
        <end position="74"/>
    </location>
</feature>
<accession>A0A183A109</accession>
<evidence type="ECO:0000259" key="7">
    <source>
        <dbReference type="Pfam" id="PF09335"/>
    </source>
</evidence>
<reference evidence="10" key="1">
    <citation type="submission" date="2016-06" db="UniProtKB">
        <authorList>
            <consortium name="WormBaseParasite"/>
        </authorList>
    </citation>
    <scope>IDENTIFICATION</scope>
</reference>
<dbReference type="Pfam" id="PF09335">
    <property type="entry name" value="VTT_dom"/>
    <property type="match status" value="1"/>
</dbReference>
<gene>
    <name evidence="8" type="ORF">ECPE_LOCUS644</name>
</gene>
<evidence type="ECO:0000256" key="6">
    <source>
        <dbReference type="SAM" id="Phobius"/>
    </source>
</evidence>
<feature type="domain" description="VTT" evidence="7">
    <location>
        <begin position="61"/>
        <end position="166"/>
    </location>
</feature>
<name>A0A183A109_9TREM</name>
<dbReference type="PANTHER" id="PTHR43220">
    <property type="match status" value="1"/>
</dbReference>
<sequence>MFRWFYITSFDREKRADFKFPKNVEELKSLGIMLSEYQDTYYWEILIVMITAYIFLQSFMIPGSVFMSILLGYLFPFPLALALVSFCSAVGATCCYLLAGFIGSKLLTYLIPKEIEECRMLRYRHAMFFCICLLRISPLIPNWLVNVSSPIVEIPILHFFLGTLVALQEFGGIAGQVMLGSGVEFYATAVAHWSKWSTVIDYVGWGMCYACHQIGCHGERCLPRQVVDQVVGGQSEIWHEGILTLTRSLGHIGPVRLLGW</sequence>
<dbReference type="GO" id="GO:0016020">
    <property type="term" value="C:membrane"/>
    <property type="evidence" value="ECO:0007669"/>
    <property type="project" value="UniProtKB-SubCell"/>
</dbReference>
<comment type="similarity">
    <text evidence="5">Belongs to the TMEM41 family.</text>
</comment>
<dbReference type="EMBL" id="UZAN01002441">
    <property type="protein sequence ID" value="VDP26070.1"/>
    <property type="molecule type" value="Genomic_DNA"/>
</dbReference>
<keyword evidence="4 6" id="KW-0472">Membrane</keyword>
<dbReference type="InterPro" id="IPR032816">
    <property type="entry name" value="VTT_dom"/>
</dbReference>
<dbReference type="GO" id="GO:0000045">
    <property type="term" value="P:autophagosome assembly"/>
    <property type="evidence" value="ECO:0007669"/>
    <property type="project" value="TreeGrafter"/>
</dbReference>
<feature type="transmembrane region" description="Helical" evidence="6">
    <location>
        <begin position="80"/>
        <end position="102"/>
    </location>
</feature>
<evidence type="ECO:0000313" key="9">
    <source>
        <dbReference type="Proteomes" id="UP000272942"/>
    </source>
</evidence>
<dbReference type="OrthoDB" id="3364966at2759"/>
<reference evidence="8 9" key="2">
    <citation type="submission" date="2018-11" db="EMBL/GenBank/DDBJ databases">
        <authorList>
            <consortium name="Pathogen Informatics"/>
        </authorList>
    </citation>
    <scope>NUCLEOTIDE SEQUENCE [LARGE SCALE GENOMIC DNA]</scope>
    <source>
        <strain evidence="8 9">Egypt</strain>
    </source>
</reference>
<dbReference type="InterPro" id="IPR045014">
    <property type="entry name" value="TM41A/B"/>
</dbReference>
<keyword evidence="9" id="KW-1185">Reference proteome</keyword>
<evidence type="ECO:0000256" key="2">
    <source>
        <dbReference type="ARBA" id="ARBA00022692"/>
    </source>
</evidence>
<evidence type="ECO:0000256" key="4">
    <source>
        <dbReference type="ARBA" id="ARBA00023136"/>
    </source>
</evidence>